<feature type="region of interest" description="Disordered" evidence="1">
    <location>
        <begin position="1"/>
        <end position="20"/>
    </location>
</feature>
<dbReference type="Proteomes" id="UP001183222">
    <property type="component" value="Unassembled WGS sequence"/>
</dbReference>
<proteinExistence type="predicted"/>
<dbReference type="EMBL" id="JAVREI010000002">
    <property type="protein sequence ID" value="MDT0275516.1"/>
    <property type="molecule type" value="Genomic_DNA"/>
</dbReference>
<evidence type="ECO:0000313" key="3">
    <source>
        <dbReference type="EMBL" id="MDT0275516.1"/>
    </source>
</evidence>
<reference evidence="4" key="1">
    <citation type="submission" date="2023-07" db="EMBL/GenBank/DDBJ databases">
        <title>30 novel species of actinomycetes from the DSMZ collection.</title>
        <authorList>
            <person name="Nouioui I."/>
        </authorList>
    </citation>
    <scope>NUCLEOTIDE SEQUENCE [LARGE SCALE GENOMIC DNA]</scope>
    <source>
        <strain evidence="4">DSM 46792</strain>
    </source>
</reference>
<feature type="region of interest" description="Disordered" evidence="1">
    <location>
        <begin position="68"/>
        <end position="90"/>
    </location>
</feature>
<dbReference type="RefSeq" id="WP_311344335.1">
    <property type="nucleotide sequence ID" value="NZ_JAVREI010000002.1"/>
</dbReference>
<dbReference type="InterPro" id="IPR045745">
    <property type="entry name" value="HTH_58_Actinobacteria-type"/>
</dbReference>
<gene>
    <name evidence="3" type="ORF">RM425_06325</name>
</gene>
<evidence type="ECO:0000256" key="1">
    <source>
        <dbReference type="SAM" id="MobiDB-lite"/>
    </source>
</evidence>
<dbReference type="Gene3D" id="1.10.10.60">
    <property type="entry name" value="Homeodomain-like"/>
    <property type="match status" value="1"/>
</dbReference>
<organism evidence="3 4">
    <name type="scientific">Blastococcus goldschmidtiae</name>
    <dbReference type="NCBI Taxonomy" id="3075546"/>
    <lineage>
        <taxon>Bacteria</taxon>
        <taxon>Bacillati</taxon>
        <taxon>Actinomycetota</taxon>
        <taxon>Actinomycetes</taxon>
        <taxon>Geodermatophilales</taxon>
        <taxon>Geodermatophilaceae</taxon>
        <taxon>Blastococcus</taxon>
    </lineage>
</organism>
<dbReference type="Pfam" id="PF19575">
    <property type="entry name" value="HTH_58"/>
    <property type="match status" value="1"/>
</dbReference>
<accession>A0ABU2K5P9</accession>
<keyword evidence="4" id="KW-1185">Reference proteome</keyword>
<protein>
    <submittedName>
        <fullName evidence="3">Helix-turn-helix domain containing protein</fullName>
    </submittedName>
</protein>
<name>A0ABU2K5P9_9ACTN</name>
<comment type="caution">
    <text evidence="3">The sequence shown here is derived from an EMBL/GenBank/DDBJ whole genome shotgun (WGS) entry which is preliminary data.</text>
</comment>
<evidence type="ECO:0000259" key="2">
    <source>
        <dbReference type="Pfam" id="PF19575"/>
    </source>
</evidence>
<feature type="domain" description="Helix-turn-helix" evidence="2">
    <location>
        <begin position="31"/>
        <end position="78"/>
    </location>
</feature>
<sequence>MPYPPRPHLRPLPAFAGTARSGTVPSQRLQAQLEAFVLAEYTAGRSLRQIAELVDRSQTAVRRMLDKHGVPRRPPGAAALAESQRWGTGQ</sequence>
<evidence type="ECO:0000313" key="4">
    <source>
        <dbReference type="Proteomes" id="UP001183222"/>
    </source>
</evidence>